<gene>
    <name evidence="1" type="ORF">OOZ53_15750</name>
</gene>
<dbReference type="Proteomes" id="UP001148313">
    <property type="component" value="Unassembled WGS sequence"/>
</dbReference>
<dbReference type="RefSeq" id="WP_271090607.1">
    <property type="nucleotide sequence ID" value="NZ_JAPJZH010000009.1"/>
</dbReference>
<evidence type="ECO:0000313" key="2">
    <source>
        <dbReference type="Proteomes" id="UP001148313"/>
    </source>
</evidence>
<evidence type="ECO:0000313" key="1">
    <source>
        <dbReference type="EMBL" id="MDA4846816.1"/>
    </source>
</evidence>
<sequence length="313" mass="35244">MYYPYFRGKQYELITIRENADVLAASNFVPIVEPVKEALNGLERALTAVGDAGGRSAVVVNPYHGDHAEDGDRIVEFLRAGLLDALDISPAVLLKEHCTLEEAVQICEEFQNEQVTLVHAGFSDGAALARALDERVADLCHVFLEDSCGRLYRRHFQGNQRVLLRDGFERRRNRDHPPMEFFSDLHVTFAEEGMSGFGDFLTVGDEYSETGGPAYAIAIHLTYIDPEQDEAMFVRHFLSRRQDTPTDPAGKFAEALEAMIAVLDNGESPILESNAVGEFRQLHRDRHYPGLGYVKKLSMQHHIETLAQYFEEQ</sequence>
<dbReference type="InterPro" id="IPR047727">
    <property type="entry name" value="Sce7725-like"/>
</dbReference>
<accession>A0ABT4VQ31</accession>
<dbReference type="NCBIfam" id="NF033831">
    <property type="entry name" value="sce7725_fam"/>
    <property type="match status" value="1"/>
</dbReference>
<protein>
    <submittedName>
        <fullName evidence="1">Sce7725 family protein</fullName>
    </submittedName>
</protein>
<proteinExistence type="predicted"/>
<comment type="caution">
    <text evidence="1">The sequence shown here is derived from an EMBL/GenBank/DDBJ whole genome shotgun (WGS) entry which is preliminary data.</text>
</comment>
<organism evidence="1 2">
    <name type="scientific">Hoeflea poritis</name>
    <dbReference type="NCBI Taxonomy" id="2993659"/>
    <lineage>
        <taxon>Bacteria</taxon>
        <taxon>Pseudomonadati</taxon>
        <taxon>Pseudomonadota</taxon>
        <taxon>Alphaproteobacteria</taxon>
        <taxon>Hyphomicrobiales</taxon>
        <taxon>Rhizobiaceae</taxon>
        <taxon>Hoeflea</taxon>
    </lineage>
</organism>
<dbReference type="EMBL" id="JAPJZH010000009">
    <property type="protein sequence ID" value="MDA4846816.1"/>
    <property type="molecule type" value="Genomic_DNA"/>
</dbReference>
<keyword evidence="2" id="KW-1185">Reference proteome</keyword>
<name>A0ABT4VQ31_9HYPH</name>
<reference evidence="1" key="1">
    <citation type="submission" date="2022-11" db="EMBL/GenBank/DDBJ databases">
        <title>Hoeflea poritis sp. nov., isolated from scleractinian coral Porites lutea.</title>
        <authorList>
            <person name="Zhang G."/>
            <person name="Wei Q."/>
            <person name="Cai L."/>
        </authorList>
    </citation>
    <scope>NUCLEOTIDE SEQUENCE</scope>
    <source>
        <strain evidence="1">E7-10</strain>
    </source>
</reference>